<name>A0A8X6PPA4_NEPPI</name>
<dbReference type="OrthoDB" id="6435240at2759"/>
<evidence type="ECO:0000313" key="2">
    <source>
        <dbReference type="EMBL" id="GFT81762.1"/>
    </source>
</evidence>
<sequence>MEYLRDENQSREYTEVLTKPNQDYSKIKYLYSEIYSESQVQHTRKHHSRFLPSNHSRLSRRVSANEWLAIAYSNYLFCLENNQTSDSCENLCVQLRRFDGRYRVKLSWKPGLREALKNNKTVTRKSFEGLVCRLKCDPELFYEYKDVIDDYFENDENDDDVKDPSFAPQDLQYDSSSEEETNEEVSVVPEISTVSSV</sequence>
<reference evidence="2" key="1">
    <citation type="submission" date="2020-08" db="EMBL/GenBank/DDBJ databases">
        <title>Multicomponent nature underlies the extraordinary mechanical properties of spider dragline silk.</title>
        <authorList>
            <person name="Kono N."/>
            <person name="Nakamura H."/>
            <person name="Mori M."/>
            <person name="Yoshida Y."/>
            <person name="Ohtoshi R."/>
            <person name="Malay A.D."/>
            <person name="Moran D.A.P."/>
            <person name="Tomita M."/>
            <person name="Numata K."/>
            <person name="Arakawa K."/>
        </authorList>
    </citation>
    <scope>NUCLEOTIDE SEQUENCE</scope>
</reference>
<protein>
    <submittedName>
        <fullName evidence="2">Uncharacterized protein</fullName>
    </submittedName>
</protein>
<keyword evidence="3" id="KW-1185">Reference proteome</keyword>
<evidence type="ECO:0000313" key="3">
    <source>
        <dbReference type="Proteomes" id="UP000887013"/>
    </source>
</evidence>
<gene>
    <name evidence="2" type="ORF">NPIL_167921</name>
</gene>
<feature type="region of interest" description="Disordered" evidence="1">
    <location>
        <begin position="155"/>
        <end position="197"/>
    </location>
</feature>
<proteinExistence type="predicted"/>
<accession>A0A8X6PPA4</accession>
<dbReference type="EMBL" id="BMAW01023228">
    <property type="protein sequence ID" value="GFT81762.1"/>
    <property type="molecule type" value="Genomic_DNA"/>
</dbReference>
<dbReference type="Proteomes" id="UP000887013">
    <property type="component" value="Unassembled WGS sequence"/>
</dbReference>
<dbReference type="AlphaFoldDB" id="A0A8X6PPA4"/>
<evidence type="ECO:0000256" key="1">
    <source>
        <dbReference type="SAM" id="MobiDB-lite"/>
    </source>
</evidence>
<comment type="caution">
    <text evidence="2">The sequence shown here is derived from an EMBL/GenBank/DDBJ whole genome shotgun (WGS) entry which is preliminary data.</text>
</comment>
<organism evidence="2 3">
    <name type="scientific">Nephila pilipes</name>
    <name type="common">Giant wood spider</name>
    <name type="synonym">Nephila maculata</name>
    <dbReference type="NCBI Taxonomy" id="299642"/>
    <lineage>
        <taxon>Eukaryota</taxon>
        <taxon>Metazoa</taxon>
        <taxon>Ecdysozoa</taxon>
        <taxon>Arthropoda</taxon>
        <taxon>Chelicerata</taxon>
        <taxon>Arachnida</taxon>
        <taxon>Araneae</taxon>
        <taxon>Araneomorphae</taxon>
        <taxon>Entelegynae</taxon>
        <taxon>Araneoidea</taxon>
        <taxon>Nephilidae</taxon>
        <taxon>Nephila</taxon>
    </lineage>
</organism>